<dbReference type="Gene3D" id="1.10.1220.10">
    <property type="entry name" value="Met repressor-like"/>
    <property type="match status" value="1"/>
</dbReference>
<dbReference type="SUPFAM" id="SSF47598">
    <property type="entry name" value="Ribbon-helix-helix"/>
    <property type="match status" value="1"/>
</dbReference>
<reference evidence="1" key="1">
    <citation type="submission" date="2020-05" db="EMBL/GenBank/DDBJ databases">
        <authorList>
            <person name="Zhu T."/>
            <person name="Keshari N."/>
            <person name="Lu X."/>
        </authorList>
    </citation>
    <scope>NUCLEOTIDE SEQUENCE</scope>
    <source>
        <strain evidence="1">NK1-12</strain>
    </source>
</reference>
<accession>A0AA96WIA2</accession>
<evidence type="ECO:0000313" key="1">
    <source>
        <dbReference type="EMBL" id="WNZ25639.1"/>
    </source>
</evidence>
<sequence>MPKRKPQVRIYVSEDVDKLLKIIAAVKEISVNALMNEAIEDYLNKPEIQQIIDKHRLDELD</sequence>
<name>A0AA96WIA2_9CYAN</name>
<dbReference type="InterPro" id="IPR010985">
    <property type="entry name" value="Ribbon_hlx_hlx"/>
</dbReference>
<dbReference type="GO" id="GO:0006355">
    <property type="term" value="P:regulation of DNA-templated transcription"/>
    <property type="evidence" value="ECO:0007669"/>
    <property type="project" value="InterPro"/>
</dbReference>
<dbReference type="EMBL" id="CP053586">
    <property type="protein sequence ID" value="WNZ25639.1"/>
    <property type="molecule type" value="Genomic_DNA"/>
</dbReference>
<dbReference type="InterPro" id="IPR013321">
    <property type="entry name" value="Arc_rbn_hlx_hlx"/>
</dbReference>
<dbReference type="RefSeq" id="WP_035999744.1">
    <property type="nucleotide sequence ID" value="NZ_CP053586.1"/>
</dbReference>
<gene>
    <name evidence="1" type="ORF">HJG54_24235</name>
</gene>
<protein>
    <submittedName>
        <fullName evidence="1">Uncharacterized protein</fullName>
    </submittedName>
</protein>
<organism evidence="1">
    <name type="scientific">Leptolyngbya sp. NK1-12</name>
    <dbReference type="NCBI Taxonomy" id="2547451"/>
    <lineage>
        <taxon>Bacteria</taxon>
        <taxon>Bacillati</taxon>
        <taxon>Cyanobacteriota</taxon>
        <taxon>Cyanophyceae</taxon>
        <taxon>Leptolyngbyales</taxon>
        <taxon>Leptolyngbyaceae</taxon>
        <taxon>Leptolyngbya group</taxon>
        <taxon>Leptolyngbya</taxon>
    </lineage>
</organism>
<dbReference type="AlphaFoldDB" id="A0AA96WIA2"/>
<proteinExistence type="predicted"/>